<dbReference type="AlphaFoldDB" id="A0A811LKG1"/>
<accession>A0A811LKG1</accession>
<name>A0A811LKG1_9BILA</name>
<feature type="compositionally biased region" description="Low complexity" evidence="1">
    <location>
        <begin position="576"/>
        <end position="595"/>
    </location>
</feature>
<dbReference type="EMBL" id="CAJFCW020000006">
    <property type="protein sequence ID" value="CAG9124159.1"/>
    <property type="molecule type" value="Genomic_DNA"/>
</dbReference>
<dbReference type="Proteomes" id="UP000614601">
    <property type="component" value="Unassembled WGS sequence"/>
</dbReference>
<protein>
    <submittedName>
        <fullName evidence="2">Uncharacterized protein</fullName>
    </submittedName>
</protein>
<feature type="region of interest" description="Disordered" evidence="1">
    <location>
        <begin position="423"/>
        <end position="447"/>
    </location>
</feature>
<feature type="compositionally biased region" description="Low complexity" evidence="1">
    <location>
        <begin position="533"/>
        <end position="546"/>
    </location>
</feature>
<comment type="caution">
    <text evidence="2">The sequence shown here is derived from an EMBL/GenBank/DDBJ whole genome shotgun (WGS) entry which is preliminary data.</text>
</comment>
<gene>
    <name evidence="2" type="ORF">BOKJ2_LOCUS12525</name>
</gene>
<evidence type="ECO:0000313" key="3">
    <source>
        <dbReference type="Proteomes" id="UP000614601"/>
    </source>
</evidence>
<dbReference type="Gene3D" id="1.25.10.10">
    <property type="entry name" value="Leucine-rich Repeat Variant"/>
    <property type="match status" value="1"/>
</dbReference>
<organism evidence="2 3">
    <name type="scientific">Bursaphelenchus okinawaensis</name>
    <dbReference type="NCBI Taxonomy" id="465554"/>
    <lineage>
        <taxon>Eukaryota</taxon>
        <taxon>Metazoa</taxon>
        <taxon>Ecdysozoa</taxon>
        <taxon>Nematoda</taxon>
        <taxon>Chromadorea</taxon>
        <taxon>Rhabditida</taxon>
        <taxon>Tylenchina</taxon>
        <taxon>Tylenchomorpha</taxon>
        <taxon>Aphelenchoidea</taxon>
        <taxon>Aphelenchoididae</taxon>
        <taxon>Bursaphelenchus</taxon>
    </lineage>
</organism>
<evidence type="ECO:0000313" key="2">
    <source>
        <dbReference type="EMBL" id="CAD5228132.1"/>
    </source>
</evidence>
<feature type="region of interest" description="Disordered" evidence="1">
    <location>
        <begin position="527"/>
        <end position="546"/>
    </location>
</feature>
<keyword evidence="3" id="KW-1185">Reference proteome</keyword>
<dbReference type="OrthoDB" id="10369957at2759"/>
<proteinExistence type="predicted"/>
<reference evidence="2" key="1">
    <citation type="submission" date="2020-09" db="EMBL/GenBank/DDBJ databases">
        <authorList>
            <person name="Kikuchi T."/>
        </authorList>
    </citation>
    <scope>NUCLEOTIDE SEQUENCE</scope>
    <source>
        <strain evidence="2">SH1</strain>
    </source>
</reference>
<dbReference type="InterPro" id="IPR011989">
    <property type="entry name" value="ARM-like"/>
</dbReference>
<evidence type="ECO:0000256" key="1">
    <source>
        <dbReference type="SAM" id="MobiDB-lite"/>
    </source>
</evidence>
<dbReference type="EMBL" id="CAJFDH010000006">
    <property type="protein sequence ID" value="CAD5228132.1"/>
    <property type="molecule type" value="Genomic_DNA"/>
</dbReference>
<feature type="region of interest" description="Disordered" evidence="1">
    <location>
        <begin position="368"/>
        <end position="398"/>
    </location>
</feature>
<dbReference type="Proteomes" id="UP000783686">
    <property type="component" value="Unassembled WGS sequence"/>
</dbReference>
<sequence length="745" mass="84264">MQEYAQAFRDLIFRAKHSINLDIQHRRKVSYNNDLAQSLEFLRYFFDGSKTESQRQLQRQCFILQLTAELAVVSAPVQDDNSMVPIRKYIAYIIRNLTCGKFDAKMLLVNNIAFMECVDSFIKGSILLIKPWCDVLINMTYYPHLQQRPSQTSIRVLSDRVNVIIDAILRVNNEKQHPLNRPSSLGSVSSNGSSINSEEYDRAFTAAFAVLWNILLLAPVNRRRICLDDKLMKIILDNTTPEKCRTPLGPPVTSVLALITEPPYVHNFSSRALRRINEVIAPLIQANQSKDILTNALKSMYYCVQYSTEHQATVSIYRKYMEQLDRDLVEIGRQMDMTRDTRSHWVYACEFVQKLKLYSREYCGALSNSTSSVDSHLFDSPSPSSSEENVDFTPPSPVERILRRSDYSGPECSRKYNEQCLSSTPTRAGKMLSGARKRSSSPMEFQRRKGMIHRQPMGTRVLGDKQPIFNSQEVYAQPKKRIINGFIRNDLVQNQFDVFSSAETASTSISNNEMCARMRHARVMHLSDSSNITTTTTTSPDDSPLTLYENQRYLMKGSGYSDYNDGETSDSAMVHTTSSSSNGSSGKSNSTLGNSHHNSTLKAPQMEFNDNVGYYENEDVIKSAAENKENTPAEELDATIFMNTSELRNDTEDSLNTSMMAERASLCPALRSVSSFSVQSEEISPKSECNIVVKESDIEDSPSQCAQRLYEMELANTPKSVHTVATIRRTDQFMAIQSSTIQTDI</sequence>
<feature type="region of interest" description="Disordered" evidence="1">
    <location>
        <begin position="559"/>
        <end position="605"/>
    </location>
</feature>